<organism evidence="1 2">
    <name type="scientific">Babesia divergens</name>
    <dbReference type="NCBI Taxonomy" id="32595"/>
    <lineage>
        <taxon>Eukaryota</taxon>
        <taxon>Sar</taxon>
        <taxon>Alveolata</taxon>
        <taxon>Apicomplexa</taxon>
        <taxon>Aconoidasida</taxon>
        <taxon>Piroplasmida</taxon>
        <taxon>Babesiidae</taxon>
        <taxon>Babesia</taxon>
    </lineage>
</organism>
<reference evidence="1" key="2">
    <citation type="submission" date="2021-05" db="EMBL/GenBank/DDBJ databases">
        <authorList>
            <person name="Pain A."/>
        </authorList>
    </citation>
    <scope>NUCLEOTIDE SEQUENCE</scope>
    <source>
        <strain evidence="1">1802A</strain>
    </source>
</reference>
<name>A0AAD9GBF8_BABDI</name>
<dbReference type="EMBL" id="JAHBMH010000056">
    <property type="protein sequence ID" value="KAK1935277.1"/>
    <property type="molecule type" value="Genomic_DNA"/>
</dbReference>
<comment type="caution">
    <text evidence="1">The sequence shown here is derived from an EMBL/GenBank/DDBJ whole genome shotgun (WGS) entry which is preliminary data.</text>
</comment>
<protein>
    <submittedName>
        <fullName evidence="1">Variant erythrocyte surface antigen-1 family protein</fullName>
    </submittedName>
</protein>
<proteinExistence type="predicted"/>
<reference evidence="1" key="1">
    <citation type="journal article" date="2014" name="Nucleic Acids Res.">
        <title>The evolutionary dynamics of variant antigen genes in Babesia reveal a history of genomic innovation underlying host-parasite interaction.</title>
        <authorList>
            <person name="Jackson A.P."/>
            <person name="Otto T.D."/>
            <person name="Darby A."/>
            <person name="Ramaprasad A."/>
            <person name="Xia D."/>
            <person name="Echaide I.E."/>
            <person name="Farber M."/>
            <person name="Gahlot S."/>
            <person name="Gamble J."/>
            <person name="Gupta D."/>
            <person name="Gupta Y."/>
            <person name="Jackson L."/>
            <person name="Malandrin L."/>
            <person name="Malas T.B."/>
            <person name="Moussa E."/>
            <person name="Nair M."/>
            <person name="Reid A.J."/>
            <person name="Sanders M."/>
            <person name="Sharma J."/>
            <person name="Tracey A."/>
            <person name="Quail M.A."/>
            <person name="Weir W."/>
            <person name="Wastling J.M."/>
            <person name="Hall N."/>
            <person name="Willadsen P."/>
            <person name="Lingelbach K."/>
            <person name="Shiels B."/>
            <person name="Tait A."/>
            <person name="Berriman M."/>
            <person name="Allred D.R."/>
            <person name="Pain A."/>
        </authorList>
    </citation>
    <scope>NUCLEOTIDE SEQUENCE</scope>
    <source>
        <strain evidence="1">1802A</strain>
    </source>
</reference>
<feature type="non-terminal residue" evidence="1">
    <location>
        <position position="10"/>
    </location>
</feature>
<gene>
    <name evidence="1" type="ORF">X943_000124</name>
</gene>
<keyword evidence="2" id="KW-1185">Reference proteome</keyword>
<sequence length="10" mass="1177">MKISLRSDNN</sequence>
<accession>A0AAD9GBF8</accession>
<evidence type="ECO:0000313" key="2">
    <source>
        <dbReference type="Proteomes" id="UP001195914"/>
    </source>
</evidence>
<evidence type="ECO:0000313" key="1">
    <source>
        <dbReference type="EMBL" id="KAK1935277.1"/>
    </source>
</evidence>
<dbReference type="Proteomes" id="UP001195914">
    <property type="component" value="Unassembled WGS sequence"/>
</dbReference>